<name>A0ABD2Y0C9_9GENT</name>
<feature type="transmembrane region" description="Helical" evidence="9">
    <location>
        <begin position="182"/>
        <end position="201"/>
    </location>
</feature>
<evidence type="ECO:0000256" key="4">
    <source>
        <dbReference type="ARBA" id="ARBA00022692"/>
    </source>
</evidence>
<feature type="transmembrane region" description="Helical" evidence="9">
    <location>
        <begin position="151"/>
        <end position="170"/>
    </location>
</feature>
<comment type="caution">
    <text evidence="10">The sequence shown here is derived from an EMBL/GenBank/DDBJ whole genome shotgun (WGS) entry which is preliminary data.</text>
</comment>
<keyword evidence="4 9" id="KW-0812">Transmembrane</keyword>
<evidence type="ECO:0000256" key="8">
    <source>
        <dbReference type="ARBA" id="ARBA00023303"/>
    </source>
</evidence>
<evidence type="ECO:0000256" key="9">
    <source>
        <dbReference type="SAM" id="Phobius"/>
    </source>
</evidence>
<evidence type="ECO:0000313" key="11">
    <source>
        <dbReference type="Proteomes" id="UP001630127"/>
    </source>
</evidence>
<reference evidence="10 11" key="1">
    <citation type="submission" date="2024-11" db="EMBL/GenBank/DDBJ databases">
        <title>A near-complete genome assembly of Cinchona calisaya.</title>
        <authorList>
            <person name="Lian D.C."/>
            <person name="Zhao X.W."/>
            <person name="Wei L."/>
        </authorList>
    </citation>
    <scope>NUCLEOTIDE SEQUENCE [LARGE SCALE GENOMIC DNA]</scope>
    <source>
        <tissue evidence="10">Nenye</tissue>
    </source>
</reference>
<feature type="transmembrane region" description="Helical" evidence="9">
    <location>
        <begin position="127"/>
        <end position="144"/>
    </location>
</feature>
<sequence>MTDMKDDVGRIEWRIRVDDNGSSDQVLAPESGPVNGFRRALKCLIANKFILGLWMFLEKVWHLGNDDPRKVIHCLKVGIALSLVSLFYYMRPLYDGVGGTAMWAVMTVVVVFEYTVGATISKCLNRATGTCLAGLLALGIHWVASKSGDKFEPIITGASLFVLASAATFSRFIPAVKKRFDYGAMIFILTFSLVSVSGYRVEKLFDMAKQRSSTIIIGTSLCILTSMLVFPIWAGQELHCLITRNMEKLAKSLECCVAEYFDDGEKTTNDSVKNLLAYKCVLNSKATEESMANFARWEPAHGNFNFQHPWNQYLKIGASMRDCAYCIEALKSCIPHKNQASKSMKKHLSDICHKVNSISSFILRELAINLETKKKSSNMSISIEEMNTSVQELKNYLKSLPGLVLTPRSTATSETIISSERDHKTEPLILTSNNSIPLVEVIPLVTFASLLIEIPARIEAIVDAVEELANKAEFKLAPDDKPKQNEQNIKNVTEQLNLHEKTMKTLESV</sequence>
<proteinExistence type="inferred from homology"/>
<dbReference type="Proteomes" id="UP001630127">
    <property type="component" value="Unassembled WGS sequence"/>
</dbReference>
<evidence type="ECO:0000256" key="2">
    <source>
        <dbReference type="ARBA" id="ARBA00007079"/>
    </source>
</evidence>
<evidence type="ECO:0000256" key="5">
    <source>
        <dbReference type="ARBA" id="ARBA00022989"/>
    </source>
</evidence>
<comment type="similarity">
    <text evidence="2">Belongs to the aromatic acid exporter (TC 2.A.85) family.</text>
</comment>
<keyword evidence="3" id="KW-0813">Transport</keyword>
<dbReference type="EMBL" id="JBJUIK010000016">
    <property type="protein sequence ID" value="KAL3499173.1"/>
    <property type="molecule type" value="Genomic_DNA"/>
</dbReference>
<evidence type="ECO:0000313" key="10">
    <source>
        <dbReference type="EMBL" id="KAL3499173.1"/>
    </source>
</evidence>
<protein>
    <recommendedName>
        <fullName evidence="12">Aluminum-activated malate transporter 10-like</fullName>
    </recommendedName>
</protein>
<evidence type="ECO:0000256" key="1">
    <source>
        <dbReference type="ARBA" id="ARBA00004141"/>
    </source>
</evidence>
<feature type="transmembrane region" description="Helical" evidence="9">
    <location>
        <begin position="213"/>
        <end position="234"/>
    </location>
</feature>
<evidence type="ECO:0000256" key="7">
    <source>
        <dbReference type="ARBA" id="ARBA00023136"/>
    </source>
</evidence>
<organism evidence="10 11">
    <name type="scientific">Cinchona calisaya</name>
    <dbReference type="NCBI Taxonomy" id="153742"/>
    <lineage>
        <taxon>Eukaryota</taxon>
        <taxon>Viridiplantae</taxon>
        <taxon>Streptophyta</taxon>
        <taxon>Embryophyta</taxon>
        <taxon>Tracheophyta</taxon>
        <taxon>Spermatophyta</taxon>
        <taxon>Magnoliopsida</taxon>
        <taxon>eudicotyledons</taxon>
        <taxon>Gunneridae</taxon>
        <taxon>Pentapetalae</taxon>
        <taxon>asterids</taxon>
        <taxon>lamiids</taxon>
        <taxon>Gentianales</taxon>
        <taxon>Rubiaceae</taxon>
        <taxon>Cinchonoideae</taxon>
        <taxon>Cinchoneae</taxon>
        <taxon>Cinchona</taxon>
    </lineage>
</organism>
<dbReference type="InterPro" id="IPR020966">
    <property type="entry name" value="ALMT"/>
</dbReference>
<dbReference type="Pfam" id="PF11744">
    <property type="entry name" value="ALMT"/>
    <property type="match status" value="2"/>
</dbReference>
<evidence type="ECO:0000256" key="6">
    <source>
        <dbReference type="ARBA" id="ARBA00023065"/>
    </source>
</evidence>
<evidence type="ECO:0008006" key="12">
    <source>
        <dbReference type="Google" id="ProtNLM"/>
    </source>
</evidence>
<dbReference type="GO" id="GO:0034220">
    <property type="term" value="P:monoatomic ion transmembrane transport"/>
    <property type="evidence" value="ECO:0007669"/>
    <property type="project" value="UniProtKB-KW"/>
</dbReference>
<keyword evidence="5 9" id="KW-1133">Transmembrane helix</keyword>
<keyword evidence="6" id="KW-0406">Ion transport</keyword>
<accession>A0ABD2Y0C9</accession>
<keyword evidence="11" id="KW-1185">Reference proteome</keyword>
<keyword evidence="7 9" id="KW-0472">Membrane</keyword>
<evidence type="ECO:0000256" key="3">
    <source>
        <dbReference type="ARBA" id="ARBA00022448"/>
    </source>
</evidence>
<keyword evidence="8" id="KW-0407">Ion channel</keyword>
<feature type="transmembrane region" description="Helical" evidence="9">
    <location>
        <begin position="101"/>
        <end position="121"/>
    </location>
</feature>
<feature type="transmembrane region" description="Helical" evidence="9">
    <location>
        <begin position="70"/>
        <end position="89"/>
    </location>
</feature>
<comment type="subcellular location">
    <subcellularLocation>
        <location evidence="1">Membrane</location>
        <topology evidence="1">Multi-pass membrane protein</topology>
    </subcellularLocation>
</comment>
<gene>
    <name evidence="10" type="ORF">ACH5RR_038266</name>
</gene>
<dbReference type="AlphaFoldDB" id="A0ABD2Y0C9"/>
<dbReference type="PANTHER" id="PTHR31086">
    <property type="entry name" value="ALUMINUM-ACTIVATED MALATE TRANSPORTER 10"/>
    <property type="match status" value="1"/>
</dbReference>
<dbReference type="GO" id="GO:0016020">
    <property type="term" value="C:membrane"/>
    <property type="evidence" value="ECO:0007669"/>
    <property type="project" value="UniProtKB-SubCell"/>
</dbReference>